<gene>
    <name evidence="8" type="ORF">ESB00_12845</name>
</gene>
<dbReference type="GO" id="GO:0008909">
    <property type="term" value="F:isochorismate synthase activity"/>
    <property type="evidence" value="ECO:0007669"/>
    <property type="project" value="UniProtKB-EC"/>
</dbReference>
<dbReference type="Gene3D" id="3.60.120.10">
    <property type="entry name" value="Anthranilate synthase"/>
    <property type="match status" value="1"/>
</dbReference>
<dbReference type="AlphaFoldDB" id="A0A4Q1CC79"/>
<dbReference type="EC" id="5.4.4.2" evidence="3"/>
<evidence type="ECO:0000256" key="4">
    <source>
        <dbReference type="ARBA" id="ARBA00023235"/>
    </source>
</evidence>
<dbReference type="SUPFAM" id="SSF56322">
    <property type="entry name" value="ADC synthase"/>
    <property type="match status" value="1"/>
</dbReference>
<evidence type="ECO:0000256" key="1">
    <source>
        <dbReference type="ARBA" id="ARBA00000799"/>
    </source>
</evidence>
<dbReference type="EMBL" id="SDHX01000001">
    <property type="protein sequence ID" value="RXK56714.1"/>
    <property type="molecule type" value="Genomic_DNA"/>
</dbReference>
<evidence type="ECO:0000313" key="8">
    <source>
        <dbReference type="EMBL" id="RXK56714.1"/>
    </source>
</evidence>
<feature type="domain" description="Chorismate-utilising enzyme C-terminal" evidence="7">
    <location>
        <begin position="235"/>
        <end position="487"/>
    </location>
</feature>
<evidence type="ECO:0000256" key="2">
    <source>
        <dbReference type="ARBA" id="ARBA00005297"/>
    </source>
</evidence>
<dbReference type="InterPro" id="IPR015890">
    <property type="entry name" value="Chorismate_C"/>
</dbReference>
<dbReference type="OrthoDB" id="9803598at2"/>
<reference evidence="8 9" key="1">
    <citation type="submission" date="2019-01" db="EMBL/GenBank/DDBJ databases">
        <title>Lacunisphaera sp. strain TWA-58.</title>
        <authorList>
            <person name="Chen W.-M."/>
        </authorList>
    </citation>
    <scope>NUCLEOTIDE SEQUENCE [LARGE SCALE GENOMIC DNA]</scope>
    <source>
        <strain evidence="8 9">TWA-58</strain>
    </source>
</reference>
<protein>
    <recommendedName>
        <fullName evidence="3">isochorismate synthase</fullName>
        <ecNumber evidence="3">5.4.4.2</ecNumber>
    </recommendedName>
    <alternativeName>
        <fullName evidence="5">Isochorismate mutase</fullName>
    </alternativeName>
</protein>
<feature type="compositionally biased region" description="Basic and acidic residues" evidence="6">
    <location>
        <begin position="9"/>
        <end position="20"/>
    </location>
</feature>
<evidence type="ECO:0000256" key="3">
    <source>
        <dbReference type="ARBA" id="ARBA00012824"/>
    </source>
</evidence>
<dbReference type="PANTHER" id="PTHR42839">
    <property type="entry name" value="ISOCHORISMATE SYNTHASE ENTC"/>
    <property type="match status" value="1"/>
</dbReference>
<comment type="similarity">
    <text evidence="2">Belongs to the isochorismate synthase family.</text>
</comment>
<dbReference type="PANTHER" id="PTHR42839:SF2">
    <property type="entry name" value="ISOCHORISMATE SYNTHASE ENTC"/>
    <property type="match status" value="1"/>
</dbReference>
<evidence type="ECO:0000256" key="5">
    <source>
        <dbReference type="ARBA" id="ARBA00041564"/>
    </source>
</evidence>
<organism evidence="8 9">
    <name type="scientific">Oleiharenicola lentus</name>
    <dbReference type="NCBI Taxonomy" id="2508720"/>
    <lineage>
        <taxon>Bacteria</taxon>
        <taxon>Pseudomonadati</taxon>
        <taxon>Verrucomicrobiota</taxon>
        <taxon>Opitutia</taxon>
        <taxon>Opitutales</taxon>
        <taxon>Opitutaceae</taxon>
        <taxon>Oleiharenicola</taxon>
    </lineage>
</organism>
<accession>A0A4Q1CC79</accession>
<sequence length="498" mass="53126">MTRLTDQCRTCHSERSEKSRAISRMKTPPVNPTGSATPEALGAFFAQCAAEARTAGRPQLVSISVVVDNLDPLAVLESIFEPGEPHFYAERPAQGFGVAGAEVAVEFTAQGARRFADAKAFIAATLANTIAVGPLAEPFAGPHFFFAAGFADEAAPGAAFPSLRLFVPRWQVARMGDSTVAVANVLVAADAPLEMLTARIWRAHAKFGAFDYSRAKQKDRPSAPRMAEEIGGSGSYQRAVAQALTEIARGDYQKVVLARALRYTTTEEFHPMGVLNHLRQRYPDCYSFSIANGKGQSFIGASPERLVRVAGGRMHTAALAGSAPRGQSASEDAAFAQGLLHSEKDLREHRLVLDSIAGRLADLGLQLEHATQPRLLGLANVHHLHTPVSASLPAEAHILDLVARLHPTPAVGGAPQEPALAAMRRLETFPRGLYAGPQGWVDHRGGGEFFVGLRSALIDGRTATAYAGAGIVAGSEPEKEFAETELKFKALLEALTQS</sequence>
<dbReference type="Proteomes" id="UP000290218">
    <property type="component" value="Unassembled WGS sequence"/>
</dbReference>
<evidence type="ECO:0000313" key="9">
    <source>
        <dbReference type="Proteomes" id="UP000290218"/>
    </source>
</evidence>
<dbReference type="NCBIfam" id="TIGR00543">
    <property type="entry name" value="isochor_syn"/>
    <property type="match status" value="1"/>
</dbReference>
<dbReference type="InterPro" id="IPR005801">
    <property type="entry name" value="ADC_synthase"/>
</dbReference>
<keyword evidence="9" id="KW-1185">Reference proteome</keyword>
<name>A0A4Q1CC79_9BACT</name>
<evidence type="ECO:0000256" key="6">
    <source>
        <dbReference type="SAM" id="MobiDB-lite"/>
    </source>
</evidence>
<evidence type="ECO:0000259" key="7">
    <source>
        <dbReference type="Pfam" id="PF00425"/>
    </source>
</evidence>
<comment type="caution">
    <text evidence="8">The sequence shown here is derived from an EMBL/GenBank/DDBJ whole genome shotgun (WGS) entry which is preliminary data.</text>
</comment>
<feature type="region of interest" description="Disordered" evidence="6">
    <location>
        <begin position="1"/>
        <end position="33"/>
    </location>
</feature>
<dbReference type="Pfam" id="PF00425">
    <property type="entry name" value="Chorismate_bind"/>
    <property type="match status" value="1"/>
</dbReference>
<proteinExistence type="inferred from homology"/>
<dbReference type="InterPro" id="IPR004561">
    <property type="entry name" value="IsoChor_synthase"/>
</dbReference>
<keyword evidence="4 8" id="KW-0413">Isomerase</keyword>
<comment type="catalytic activity">
    <reaction evidence="1">
        <text>chorismate = isochorismate</text>
        <dbReference type="Rhea" id="RHEA:18985"/>
        <dbReference type="ChEBI" id="CHEBI:29748"/>
        <dbReference type="ChEBI" id="CHEBI:29780"/>
        <dbReference type="EC" id="5.4.4.2"/>
    </reaction>
</comment>